<organism evidence="4 5">
    <name type="scientific">Adineta steineri</name>
    <dbReference type="NCBI Taxonomy" id="433720"/>
    <lineage>
        <taxon>Eukaryota</taxon>
        <taxon>Metazoa</taxon>
        <taxon>Spiralia</taxon>
        <taxon>Gnathifera</taxon>
        <taxon>Rotifera</taxon>
        <taxon>Eurotatoria</taxon>
        <taxon>Bdelloidea</taxon>
        <taxon>Adinetida</taxon>
        <taxon>Adinetidae</taxon>
        <taxon>Adineta</taxon>
    </lineage>
</organism>
<proteinExistence type="inferred from homology"/>
<dbReference type="EMBL" id="CAJNOG010005856">
    <property type="protein sequence ID" value="CAF1555098.1"/>
    <property type="molecule type" value="Genomic_DNA"/>
</dbReference>
<evidence type="ECO:0000256" key="1">
    <source>
        <dbReference type="ARBA" id="ARBA00006461"/>
    </source>
</evidence>
<dbReference type="InterPro" id="IPR013256">
    <property type="entry name" value="Chromatin_SPT2"/>
</dbReference>
<accession>A0A815XAG8</accession>
<evidence type="ECO:0000313" key="5">
    <source>
        <dbReference type="Proteomes" id="UP000663845"/>
    </source>
</evidence>
<protein>
    <submittedName>
        <fullName evidence="4">Uncharacterized protein</fullName>
    </submittedName>
</protein>
<sequence length="85" mass="10530">RKRPAFEDSDDEDDEEMRDFIVDDEDDDGGFDYQKELHETLKTNFRFDTTKYRGRFLHDEEDDLRNMESSFDQIEKEEDFRIRFF</sequence>
<keyword evidence="2" id="KW-0175">Coiled coil</keyword>
<comment type="similarity">
    <text evidence="1">Belongs to the SPT2 family.</text>
</comment>
<gene>
    <name evidence="4" type="ORF">JYZ213_LOCUS46549</name>
</gene>
<evidence type="ECO:0000313" key="4">
    <source>
        <dbReference type="EMBL" id="CAF1555098.1"/>
    </source>
</evidence>
<feature type="compositionally biased region" description="Acidic residues" evidence="3">
    <location>
        <begin position="7"/>
        <end position="30"/>
    </location>
</feature>
<name>A0A815XAG8_9BILA</name>
<dbReference type="Proteomes" id="UP000663845">
    <property type="component" value="Unassembled WGS sequence"/>
</dbReference>
<evidence type="ECO:0000256" key="2">
    <source>
        <dbReference type="ARBA" id="ARBA00023054"/>
    </source>
</evidence>
<comment type="caution">
    <text evidence="4">The sequence shown here is derived from an EMBL/GenBank/DDBJ whole genome shotgun (WGS) entry which is preliminary data.</text>
</comment>
<reference evidence="4" key="1">
    <citation type="submission" date="2021-02" db="EMBL/GenBank/DDBJ databases">
        <authorList>
            <person name="Nowell W R."/>
        </authorList>
    </citation>
    <scope>NUCLEOTIDE SEQUENCE</scope>
</reference>
<feature type="region of interest" description="Disordered" evidence="3">
    <location>
        <begin position="1"/>
        <end position="30"/>
    </location>
</feature>
<feature type="non-terminal residue" evidence="4">
    <location>
        <position position="1"/>
    </location>
</feature>
<dbReference type="Pfam" id="PF08243">
    <property type="entry name" value="SPT2"/>
    <property type="match status" value="1"/>
</dbReference>
<evidence type="ECO:0000256" key="3">
    <source>
        <dbReference type="SAM" id="MobiDB-lite"/>
    </source>
</evidence>
<dbReference type="AlphaFoldDB" id="A0A815XAG8"/>